<keyword evidence="1" id="KW-0472">Membrane</keyword>
<evidence type="ECO:0000313" key="2">
    <source>
        <dbReference type="EMBL" id="QLJ98619.1"/>
    </source>
</evidence>
<reference evidence="2" key="1">
    <citation type="submission" date="2020-08" db="EMBL/GenBank/DDBJ databases">
        <title>A bifunctional nitrone conjugated secondary metabolite targeting the ribosome.</title>
        <authorList>
            <person name="Limbrick E.M."/>
            <person name="Graf M."/>
            <person name="Derewacz D.K."/>
            <person name="Nguyen F."/>
            <person name="Spraggins J.M."/>
            <person name="Wieland M."/>
            <person name="Ynigez-Gutierrez A.E."/>
            <person name="Reisman B.J."/>
            <person name="Zinshteyn B."/>
            <person name="McCulloch K."/>
            <person name="Iverson T.M."/>
            <person name="Green R."/>
            <person name="Wilson D.N."/>
            <person name="Bachmann B.O."/>
        </authorList>
    </citation>
    <scope>NUCLEOTIDE SEQUENCE</scope>
    <source>
        <strain evidence="2">Africana</strain>
    </source>
</reference>
<dbReference type="EMBL" id="CP058905">
    <property type="protein sequence ID" value="QLJ98619.1"/>
    <property type="molecule type" value="Genomic_DNA"/>
</dbReference>
<gene>
    <name evidence="2" type="ORF">HZU44_28990</name>
</gene>
<dbReference type="AlphaFoldDB" id="A0A7D5Y8M9"/>
<keyword evidence="1" id="KW-0812">Transmembrane</keyword>
<name>A0A7D5Y8M9_9ACTN</name>
<feature type="transmembrane region" description="Helical" evidence="1">
    <location>
        <begin position="44"/>
        <end position="64"/>
    </location>
</feature>
<protein>
    <submittedName>
        <fullName evidence="2">Uncharacterized protein</fullName>
    </submittedName>
</protein>
<accession>A0A7D5Y8M9</accession>
<keyword evidence="1" id="KW-1133">Transmembrane helix</keyword>
<evidence type="ECO:0000256" key="1">
    <source>
        <dbReference type="SAM" id="Phobius"/>
    </source>
</evidence>
<proteinExistence type="predicted"/>
<organism evidence="2">
    <name type="scientific">Micromonospora carbonacea</name>
    <dbReference type="NCBI Taxonomy" id="47853"/>
    <lineage>
        <taxon>Bacteria</taxon>
        <taxon>Bacillati</taxon>
        <taxon>Actinomycetota</taxon>
        <taxon>Actinomycetes</taxon>
        <taxon>Micromonosporales</taxon>
        <taxon>Micromonosporaceae</taxon>
        <taxon>Micromonospora</taxon>
    </lineage>
</organism>
<sequence>MPDVMDVLRALPSAVTPDRTSPDVVAGDVARGNRALTRRRRQRFAWSSAAVVAAAVAVVGAGQFSGAMPTTTAAGGPAPTATQATRLQLVAYTGAQPVGFEVSTVPQGWRVVSSDRSMFVVAPPGKEPAPPAPGHAVSLQGQISVSLQSLSRLPEGTPVTQVDVNGRAGQLGFPWEAEGKLSDVRWLVFPDASGRRVLVQVPGALGLGDDQIVRFAEGVTVTDEAQTVGG</sequence>